<proteinExistence type="predicted"/>
<evidence type="ECO:0000313" key="2">
    <source>
        <dbReference type="EMBL" id="KAA6393149.1"/>
    </source>
</evidence>
<reference evidence="2 3" key="1">
    <citation type="submission" date="2019-03" db="EMBL/GenBank/DDBJ databases">
        <title>Single cell metagenomics reveals metabolic interactions within the superorganism composed of flagellate Streblomastix strix and complex community of Bacteroidetes bacteria on its surface.</title>
        <authorList>
            <person name="Treitli S.C."/>
            <person name="Kolisko M."/>
            <person name="Husnik F."/>
            <person name="Keeling P."/>
            <person name="Hampl V."/>
        </authorList>
    </citation>
    <scope>NUCLEOTIDE SEQUENCE [LARGE SCALE GENOMIC DNA]</scope>
    <source>
        <strain evidence="2">ST1C</strain>
    </source>
</reference>
<evidence type="ECO:0000313" key="3">
    <source>
        <dbReference type="Proteomes" id="UP000324800"/>
    </source>
</evidence>
<dbReference type="AlphaFoldDB" id="A0A5J4WFL6"/>
<sequence length="68" mass="7674">MVMKGAGVQAKNSATSIRKSFITKSIDQGASQQEVDRASRHKERAGTVAMRYDMNLNDKLRERLTNFE</sequence>
<organism evidence="2 3">
    <name type="scientific">Streblomastix strix</name>
    <dbReference type="NCBI Taxonomy" id="222440"/>
    <lineage>
        <taxon>Eukaryota</taxon>
        <taxon>Metamonada</taxon>
        <taxon>Preaxostyla</taxon>
        <taxon>Oxymonadida</taxon>
        <taxon>Streblomastigidae</taxon>
        <taxon>Streblomastix</taxon>
    </lineage>
</organism>
<name>A0A5J4WFL6_9EUKA</name>
<dbReference type="EMBL" id="SNRW01002325">
    <property type="protein sequence ID" value="KAA6393149.1"/>
    <property type="molecule type" value="Genomic_DNA"/>
</dbReference>
<protein>
    <submittedName>
        <fullName evidence="2">Uncharacterized protein</fullName>
    </submittedName>
</protein>
<comment type="caution">
    <text evidence="2">The sequence shown here is derived from an EMBL/GenBank/DDBJ whole genome shotgun (WGS) entry which is preliminary data.</text>
</comment>
<dbReference type="Proteomes" id="UP000324800">
    <property type="component" value="Unassembled WGS sequence"/>
</dbReference>
<accession>A0A5J4WFL6</accession>
<gene>
    <name evidence="2" type="ORF">EZS28_011325</name>
</gene>
<evidence type="ECO:0000256" key="1">
    <source>
        <dbReference type="SAM" id="MobiDB-lite"/>
    </source>
</evidence>
<feature type="region of interest" description="Disordered" evidence="1">
    <location>
        <begin position="26"/>
        <end position="46"/>
    </location>
</feature>